<dbReference type="HOGENOM" id="CLU_2982027_0_0_1"/>
<accession>A0A072VMD1</accession>
<reference evidence="1 3" key="2">
    <citation type="journal article" date="2014" name="BMC Genomics">
        <title>An improved genome release (version Mt4.0) for the model legume Medicago truncatula.</title>
        <authorList>
            <person name="Tang H."/>
            <person name="Krishnakumar V."/>
            <person name="Bidwell S."/>
            <person name="Rosen B."/>
            <person name="Chan A."/>
            <person name="Zhou S."/>
            <person name="Gentzbittel L."/>
            <person name="Childs K.L."/>
            <person name="Yandell M."/>
            <person name="Gundlach H."/>
            <person name="Mayer K.F."/>
            <person name="Schwartz D.C."/>
            <person name="Town C.D."/>
        </authorList>
    </citation>
    <scope>GENOME REANNOTATION</scope>
    <source>
        <strain evidence="1">A17</strain>
        <strain evidence="2 3">cv. Jemalong A17</strain>
    </source>
</reference>
<reference evidence="2" key="3">
    <citation type="submission" date="2015-04" db="UniProtKB">
        <authorList>
            <consortium name="EnsemblPlants"/>
        </authorList>
    </citation>
    <scope>IDENTIFICATION</scope>
    <source>
        <strain evidence="2">cv. Jemalong A17</strain>
    </source>
</reference>
<name>A0A072VMD1_MEDTR</name>
<evidence type="ECO:0000313" key="3">
    <source>
        <dbReference type="Proteomes" id="UP000002051"/>
    </source>
</evidence>
<dbReference type="EMBL" id="CM001217">
    <property type="protein sequence ID" value="KEH42972.1"/>
    <property type="molecule type" value="Genomic_DNA"/>
</dbReference>
<evidence type="ECO:0000313" key="1">
    <source>
        <dbReference type="EMBL" id="KEH42972.1"/>
    </source>
</evidence>
<organism evidence="1 3">
    <name type="scientific">Medicago truncatula</name>
    <name type="common">Barrel medic</name>
    <name type="synonym">Medicago tribuloides</name>
    <dbReference type="NCBI Taxonomy" id="3880"/>
    <lineage>
        <taxon>Eukaryota</taxon>
        <taxon>Viridiplantae</taxon>
        <taxon>Streptophyta</taxon>
        <taxon>Embryophyta</taxon>
        <taxon>Tracheophyta</taxon>
        <taxon>Spermatophyta</taxon>
        <taxon>Magnoliopsida</taxon>
        <taxon>eudicotyledons</taxon>
        <taxon>Gunneridae</taxon>
        <taxon>Pentapetalae</taxon>
        <taxon>rosids</taxon>
        <taxon>fabids</taxon>
        <taxon>Fabales</taxon>
        <taxon>Fabaceae</taxon>
        <taxon>Papilionoideae</taxon>
        <taxon>50 kb inversion clade</taxon>
        <taxon>NPAAA clade</taxon>
        <taxon>Hologalegina</taxon>
        <taxon>IRL clade</taxon>
        <taxon>Trifolieae</taxon>
        <taxon>Medicago</taxon>
    </lineage>
</organism>
<sequence length="58" mass="6878">MSGLQMLVTTEEVWAQHETVPNFFLLQEKSSQFFLCTRAEQSYVVRWIVTCLCPFFRT</sequence>
<proteinExistence type="predicted"/>
<protein>
    <submittedName>
        <fullName evidence="1 2">Uncharacterized protein</fullName>
    </submittedName>
</protein>
<keyword evidence="3" id="KW-1185">Reference proteome</keyword>
<reference evidence="1 3" key="1">
    <citation type="journal article" date="2011" name="Nature">
        <title>The Medicago genome provides insight into the evolution of rhizobial symbioses.</title>
        <authorList>
            <person name="Young N.D."/>
            <person name="Debelle F."/>
            <person name="Oldroyd G.E."/>
            <person name="Geurts R."/>
            <person name="Cannon S.B."/>
            <person name="Udvardi M.K."/>
            <person name="Benedito V.A."/>
            <person name="Mayer K.F."/>
            <person name="Gouzy J."/>
            <person name="Schoof H."/>
            <person name="Van de Peer Y."/>
            <person name="Proost S."/>
            <person name="Cook D.R."/>
            <person name="Meyers B.C."/>
            <person name="Spannagl M."/>
            <person name="Cheung F."/>
            <person name="De Mita S."/>
            <person name="Krishnakumar V."/>
            <person name="Gundlach H."/>
            <person name="Zhou S."/>
            <person name="Mudge J."/>
            <person name="Bharti A.K."/>
            <person name="Murray J.D."/>
            <person name="Naoumkina M.A."/>
            <person name="Rosen B."/>
            <person name="Silverstein K.A."/>
            <person name="Tang H."/>
            <person name="Rombauts S."/>
            <person name="Zhao P.X."/>
            <person name="Zhou P."/>
            <person name="Barbe V."/>
            <person name="Bardou P."/>
            <person name="Bechner M."/>
            <person name="Bellec A."/>
            <person name="Berger A."/>
            <person name="Berges H."/>
            <person name="Bidwell S."/>
            <person name="Bisseling T."/>
            <person name="Choisne N."/>
            <person name="Couloux A."/>
            <person name="Denny R."/>
            <person name="Deshpande S."/>
            <person name="Dai X."/>
            <person name="Doyle J.J."/>
            <person name="Dudez A.M."/>
            <person name="Farmer A.D."/>
            <person name="Fouteau S."/>
            <person name="Franken C."/>
            <person name="Gibelin C."/>
            <person name="Gish J."/>
            <person name="Goldstein S."/>
            <person name="Gonzalez A.J."/>
            <person name="Green P.J."/>
            <person name="Hallab A."/>
            <person name="Hartog M."/>
            <person name="Hua A."/>
            <person name="Humphray S.J."/>
            <person name="Jeong D.H."/>
            <person name="Jing Y."/>
            <person name="Jocker A."/>
            <person name="Kenton S.M."/>
            <person name="Kim D.J."/>
            <person name="Klee K."/>
            <person name="Lai H."/>
            <person name="Lang C."/>
            <person name="Lin S."/>
            <person name="Macmil S.L."/>
            <person name="Magdelenat G."/>
            <person name="Matthews L."/>
            <person name="McCorrison J."/>
            <person name="Monaghan E.L."/>
            <person name="Mun J.H."/>
            <person name="Najar F.Z."/>
            <person name="Nicholson C."/>
            <person name="Noirot C."/>
            <person name="O'Bleness M."/>
            <person name="Paule C.R."/>
            <person name="Poulain J."/>
            <person name="Prion F."/>
            <person name="Qin B."/>
            <person name="Qu C."/>
            <person name="Retzel E.F."/>
            <person name="Riddle C."/>
            <person name="Sallet E."/>
            <person name="Samain S."/>
            <person name="Samson N."/>
            <person name="Sanders I."/>
            <person name="Saurat O."/>
            <person name="Scarpelli C."/>
            <person name="Schiex T."/>
            <person name="Segurens B."/>
            <person name="Severin A.J."/>
            <person name="Sherrier D.J."/>
            <person name="Shi R."/>
            <person name="Sims S."/>
            <person name="Singer S.R."/>
            <person name="Sinharoy S."/>
            <person name="Sterck L."/>
            <person name="Viollet A."/>
            <person name="Wang B.B."/>
            <person name="Wang K."/>
            <person name="Wang M."/>
            <person name="Wang X."/>
            <person name="Warfsmann J."/>
            <person name="Weissenbach J."/>
            <person name="White D.D."/>
            <person name="White J.D."/>
            <person name="Wiley G.B."/>
            <person name="Wincker P."/>
            <person name="Xing Y."/>
            <person name="Yang L."/>
            <person name="Yao Z."/>
            <person name="Ying F."/>
            <person name="Zhai J."/>
            <person name="Zhou L."/>
            <person name="Zuber A."/>
            <person name="Denarie J."/>
            <person name="Dixon R.A."/>
            <person name="May G.D."/>
            <person name="Schwartz D.C."/>
            <person name="Rogers J."/>
            <person name="Quetier F."/>
            <person name="Town C.D."/>
            <person name="Roe B.A."/>
        </authorList>
    </citation>
    <scope>NUCLEOTIDE SEQUENCE [LARGE SCALE GENOMIC DNA]</scope>
    <source>
        <strain evidence="1">A17</strain>
        <strain evidence="2 3">cv. Jemalong A17</strain>
    </source>
</reference>
<dbReference type="EnsemblPlants" id="KEH42972">
    <property type="protein sequence ID" value="KEH42972"/>
    <property type="gene ID" value="MTR_1g079465"/>
</dbReference>
<evidence type="ECO:0000313" key="2">
    <source>
        <dbReference type="EnsemblPlants" id="KEH42972"/>
    </source>
</evidence>
<gene>
    <name evidence="1" type="ordered locus">MTR_1g079465</name>
</gene>
<dbReference type="AlphaFoldDB" id="A0A072VMD1"/>
<dbReference type="Proteomes" id="UP000002051">
    <property type="component" value="Unassembled WGS sequence"/>
</dbReference>